<evidence type="ECO:0000259" key="2">
    <source>
        <dbReference type="Pfam" id="PF11331"/>
    </source>
</evidence>
<feature type="compositionally biased region" description="Basic and acidic residues" evidence="1">
    <location>
        <begin position="138"/>
        <end position="152"/>
    </location>
</feature>
<evidence type="ECO:0000256" key="1">
    <source>
        <dbReference type="SAM" id="MobiDB-lite"/>
    </source>
</evidence>
<dbReference type="Proteomes" id="UP000289340">
    <property type="component" value="Chromosome 7"/>
</dbReference>
<dbReference type="Gramene" id="XM_028383620.1">
    <property type="protein sequence ID" value="XP_028239421.1"/>
    <property type="gene ID" value="LOC114418330"/>
</dbReference>
<dbReference type="AlphaFoldDB" id="A0A445JSY7"/>
<dbReference type="PANTHER" id="PTHR31105:SF58">
    <property type="entry name" value="G-LIKE PROTEIN, PUTATIVE (DUF3133)-RELATED"/>
    <property type="match status" value="1"/>
</dbReference>
<dbReference type="GO" id="GO:1900150">
    <property type="term" value="P:regulation of defense response to fungus"/>
    <property type="evidence" value="ECO:0007669"/>
    <property type="project" value="InterPro"/>
</dbReference>
<organism evidence="4 5">
    <name type="scientific">Glycine soja</name>
    <name type="common">Wild soybean</name>
    <dbReference type="NCBI Taxonomy" id="3848"/>
    <lineage>
        <taxon>Eukaryota</taxon>
        <taxon>Viridiplantae</taxon>
        <taxon>Streptophyta</taxon>
        <taxon>Embryophyta</taxon>
        <taxon>Tracheophyta</taxon>
        <taxon>Spermatophyta</taxon>
        <taxon>Magnoliopsida</taxon>
        <taxon>eudicotyledons</taxon>
        <taxon>Gunneridae</taxon>
        <taxon>Pentapetalae</taxon>
        <taxon>rosids</taxon>
        <taxon>fabids</taxon>
        <taxon>Fabales</taxon>
        <taxon>Fabaceae</taxon>
        <taxon>Papilionoideae</taxon>
        <taxon>50 kb inversion clade</taxon>
        <taxon>NPAAA clade</taxon>
        <taxon>indigoferoid/millettioid clade</taxon>
        <taxon>Phaseoleae</taxon>
        <taxon>Glycine</taxon>
        <taxon>Glycine subgen. Soja</taxon>
    </lineage>
</organism>
<comment type="caution">
    <text evidence="4">The sequence shown here is derived from an EMBL/GenBank/DDBJ whole genome shotgun (WGS) entry which is preliminary data.</text>
</comment>
<feature type="region of interest" description="Disordered" evidence="1">
    <location>
        <begin position="714"/>
        <end position="740"/>
    </location>
</feature>
<dbReference type="Pfam" id="PF22910">
    <property type="entry name" value="EDR4-like_1st"/>
    <property type="match status" value="1"/>
</dbReference>
<dbReference type="InterPro" id="IPR021480">
    <property type="entry name" value="Zinc_ribbon_12"/>
</dbReference>
<evidence type="ECO:0000313" key="5">
    <source>
        <dbReference type="Proteomes" id="UP000289340"/>
    </source>
</evidence>
<name>A0A445JSY7_GLYSO</name>
<feature type="region of interest" description="Disordered" evidence="1">
    <location>
        <begin position="47"/>
        <end position="163"/>
    </location>
</feature>
<dbReference type="Pfam" id="PF11331">
    <property type="entry name" value="Zn_ribbon_12"/>
    <property type="match status" value="1"/>
</dbReference>
<protein>
    <submittedName>
        <fullName evidence="4">Uncharacterized protein</fullName>
    </submittedName>
</protein>
<accession>A0A445JSY7</accession>
<feature type="region of interest" description="Disordered" evidence="1">
    <location>
        <begin position="616"/>
        <end position="640"/>
    </location>
</feature>
<dbReference type="PANTHER" id="PTHR31105">
    <property type="entry name" value="EXTRA-LARGE G-PROTEIN-LIKE"/>
    <property type="match status" value="1"/>
</dbReference>
<dbReference type="InterPro" id="IPR040244">
    <property type="entry name" value="EDR4-like"/>
</dbReference>
<feature type="domain" description="Enhanced disease resistance 4-like N-terminal" evidence="3">
    <location>
        <begin position="6"/>
        <end position="38"/>
    </location>
</feature>
<feature type="compositionally biased region" description="Basic and acidic residues" evidence="1">
    <location>
        <begin position="95"/>
        <end position="123"/>
    </location>
</feature>
<dbReference type="InterPro" id="IPR055126">
    <property type="entry name" value="EDR4-like_N"/>
</dbReference>
<evidence type="ECO:0000259" key="3">
    <source>
        <dbReference type="Pfam" id="PF22910"/>
    </source>
</evidence>
<feature type="compositionally biased region" description="Basic and acidic residues" evidence="1">
    <location>
        <begin position="728"/>
        <end position="740"/>
    </location>
</feature>
<sequence>MEDSTKLRLVRCPKCQNVLPELANYTIYQCGACNTVLRGKPKGFEGGGRLWQTSDKEQGGGDQGTPRSFLGKGVVDLSDNSDVEVRPSGGSFWEGQRRDLGKPNKGHERFLDDSRDGDGKGVLEDGFNVNKDKRGKSIGREQKEQKEQKTHMGGDQFYGRMSNWPNGERGEMEGFWRKTHADMEGVRFPTLNYPDEGSSNSFSSFSYSYGEQWRNYKDMDGVNRVQHLEQDRAEILRKLGELSNQLNKSSEVVSNPKEKVLPEGKMVPPDLFGGPEHWFPDGSSAMNRSSGQFFGPTSNKHMAGSPYFNYHQDPYAYASDHEMAMHNFHPSMHNPNYVPGYGDPSVSQMMRSSHPIPRQFLQKPMHPYFPGRYTDTVPDSYDPYAQNAMLHPPSCPCFRCYDNKIRGSVPAPPAAFVKSRFPRTPNDSMLYHHEISGAVGPHVHNARTAMSAVSLHEKQLHTRGPRDYSSEMGGFVGSRPRKVVPGTGSRQCLPIAGGSPFITCHICFELLQLPKKTLVMVKNRQLKMRCGACSTEIKFSVINKKLIISPNSEMEETTTSTRVDDTTNEVVNSCAFQACGDVNAGAANFSSDDYSGYDFHSVDRESPVLAADPILNSTKSRERQSFHSSSPCISDDENSPEVMTAPIEATKSIHQPFKASQSPSPSGSFNNAVKRLGKGNQSSCSDQETEKIEKNASRQNSLKEVLATEMDVNDYSNNGVFQDSGDASGEHDRSRSSKRGESFLANIIKKDNGKSNVTVNGHPIPDRMIKKAEKLAGPIQPGNYWYDSRAGFWGVMGGPCLGIILPFIEEFQHPMPDKCAGGNTSVYVNGRELHQKDLDLLSRRGLPRDSNRYYIVEISGRVLDEDTGEELDSLGKLAPTVEKERRGFGMKAPRTAA</sequence>
<gene>
    <name evidence="4" type="ORF">D0Y65_017010</name>
</gene>
<feature type="compositionally biased region" description="Polar residues" evidence="1">
    <location>
        <begin position="658"/>
        <end position="671"/>
    </location>
</feature>
<feature type="region of interest" description="Disordered" evidence="1">
    <location>
        <begin position="655"/>
        <end position="700"/>
    </location>
</feature>
<proteinExistence type="predicted"/>
<keyword evidence="5" id="KW-1185">Reference proteome</keyword>
<evidence type="ECO:0000313" key="4">
    <source>
        <dbReference type="EMBL" id="RZC01605.1"/>
    </source>
</evidence>
<dbReference type="EMBL" id="QZWG01000007">
    <property type="protein sequence ID" value="RZC01605.1"/>
    <property type="molecule type" value="Genomic_DNA"/>
</dbReference>
<feature type="domain" description="Probable zinc-ribbon" evidence="2">
    <location>
        <begin position="496"/>
        <end position="541"/>
    </location>
</feature>
<reference evidence="4 5" key="1">
    <citation type="submission" date="2018-09" db="EMBL/GenBank/DDBJ databases">
        <title>A high-quality reference genome of wild soybean provides a powerful tool to mine soybean genomes.</title>
        <authorList>
            <person name="Xie M."/>
            <person name="Chung C.Y.L."/>
            <person name="Li M.-W."/>
            <person name="Wong F.-L."/>
            <person name="Chan T.-F."/>
            <person name="Lam H.-M."/>
        </authorList>
    </citation>
    <scope>NUCLEOTIDE SEQUENCE [LARGE SCALE GENOMIC DNA]</scope>
    <source>
        <strain evidence="5">cv. W05</strain>
        <tissue evidence="4">Hypocotyl of etiolated seedlings</tissue>
    </source>
</reference>